<name>A0A098LKJ1_9BACT</name>
<evidence type="ECO:0000313" key="7">
    <source>
        <dbReference type="EMBL" id="GAL87511.1"/>
    </source>
</evidence>
<evidence type="ECO:0000256" key="5">
    <source>
        <dbReference type="ARBA" id="ARBA00023136"/>
    </source>
</evidence>
<organism evidence="7 8">
    <name type="scientific">Sporocytophaga myxococcoides</name>
    <dbReference type="NCBI Taxonomy" id="153721"/>
    <lineage>
        <taxon>Bacteria</taxon>
        <taxon>Pseudomonadati</taxon>
        <taxon>Bacteroidota</taxon>
        <taxon>Cytophagia</taxon>
        <taxon>Cytophagales</taxon>
        <taxon>Cytophagaceae</taxon>
        <taxon>Sporocytophaga</taxon>
    </lineage>
</organism>
<dbReference type="Proteomes" id="UP000030185">
    <property type="component" value="Unassembled WGS sequence"/>
</dbReference>
<dbReference type="STRING" id="153721.MYP_4741"/>
<dbReference type="OrthoDB" id="981917at2"/>
<feature type="transmembrane region" description="Helical" evidence="6">
    <location>
        <begin position="25"/>
        <end position="44"/>
    </location>
</feature>
<dbReference type="EMBL" id="BBLT01000013">
    <property type="protein sequence ID" value="GAL87511.1"/>
    <property type="molecule type" value="Genomic_DNA"/>
</dbReference>
<evidence type="ECO:0000256" key="3">
    <source>
        <dbReference type="ARBA" id="ARBA00022692"/>
    </source>
</evidence>
<evidence type="ECO:0000256" key="1">
    <source>
        <dbReference type="ARBA" id="ARBA00004651"/>
    </source>
</evidence>
<comment type="caution">
    <text evidence="7">The sequence shown here is derived from an EMBL/GenBank/DDBJ whole genome shotgun (WGS) entry which is preliminary data.</text>
</comment>
<dbReference type="eggNOG" id="COG5605">
    <property type="taxonomic scope" value="Bacteria"/>
</dbReference>
<keyword evidence="4 6" id="KW-1133">Transmembrane helix</keyword>
<dbReference type="Pfam" id="PF03626">
    <property type="entry name" value="COX4_pro"/>
    <property type="match status" value="1"/>
</dbReference>
<sequence>MGHGHHTTAHAPQVLPKDKEKIKKIWMTALILAVVTAIEFLLAFTMERGVLLTSIFVLLTFVKSFYIVAEFMHLKYETKTLIWSIVIPTLFIVWLVVALLVEGDAILHFRNLWQWYTGLGK</sequence>
<evidence type="ECO:0000256" key="4">
    <source>
        <dbReference type="ARBA" id="ARBA00022989"/>
    </source>
</evidence>
<keyword evidence="2" id="KW-1003">Cell membrane</keyword>
<accession>A0A098LKJ1</accession>
<proteinExistence type="predicted"/>
<evidence type="ECO:0000256" key="2">
    <source>
        <dbReference type="ARBA" id="ARBA00022475"/>
    </source>
</evidence>
<protein>
    <recommendedName>
        <fullName evidence="9">Cytochrome C oxidase subunit IV</fullName>
    </recommendedName>
</protein>
<feature type="transmembrane region" description="Helical" evidence="6">
    <location>
        <begin position="50"/>
        <end position="69"/>
    </location>
</feature>
<keyword evidence="8" id="KW-1185">Reference proteome</keyword>
<dbReference type="AlphaFoldDB" id="A0A098LKJ1"/>
<dbReference type="GO" id="GO:0005886">
    <property type="term" value="C:plasma membrane"/>
    <property type="evidence" value="ECO:0007669"/>
    <property type="project" value="UniProtKB-SubCell"/>
</dbReference>
<keyword evidence="3 6" id="KW-0812">Transmembrane</keyword>
<gene>
    <name evidence="7" type="ORF">MYP_4741</name>
</gene>
<evidence type="ECO:0008006" key="9">
    <source>
        <dbReference type="Google" id="ProtNLM"/>
    </source>
</evidence>
<feature type="transmembrane region" description="Helical" evidence="6">
    <location>
        <begin position="81"/>
        <end position="101"/>
    </location>
</feature>
<dbReference type="RefSeq" id="WP_045469047.1">
    <property type="nucleotide sequence ID" value="NZ_BBLT01000013.1"/>
</dbReference>
<evidence type="ECO:0000256" key="6">
    <source>
        <dbReference type="SAM" id="Phobius"/>
    </source>
</evidence>
<evidence type="ECO:0000313" key="8">
    <source>
        <dbReference type="Proteomes" id="UP000030185"/>
    </source>
</evidence>
<reference evidence="7 8" key="1">
    <citation type="submission" date="2014-09" db="EMBL/GenBank/DDBJ databases">
        <title>Sporocytophaga myxococcoides PG-01 genome sequencing.</title>
        <authorList>
            <person name="Liu L."/>
            <person name="Gao P.J."/>
            <person name="Chen G.J."/>
            <person name="Wang L.S."/>
        </authorList>
    </citation>
    <scope>NUCLEOTIDE SEQUENCE [LARGE SCALE GENOMIC DNA]</scope>
    <source>
        <strain evidence="7 8">PG-01</strain>
    </source>
</reference>
<comment type="subcellular location">
    <subcellularLocation>
        <location evidence="1">Cell membrane</location>
        <topology evidence="1">Multi-pass membrane protein</topology>
    </subcellularLocation>
</comment>
<keyword evidence="5 6" id="KW-0472">Membrane</keyword>
<dbReference type="InterPro" id="IPR005171">
    <property type="entry name" value="Cyt_c_oxidase_su4_prok"/>
</dbReference>